<evidence type="ECO:0000313" key="1">
    <source>
        <dbReference type="EMBL" id="MPN32339.1"/>
    </source>
</evidence>
<keyword evidence="1" id="KW-0067">ATP-binding</keyword>
<dbReference type="InterPro" id="IPR039421">
    <property type="entry name" value="Type_1_exporter"/>
</dbReference>
<dbReference type="InterPro" id="IPR027417">
    <property type="entry name" value="P-loop_NTPase"/>
</dbReference>
<dbReference type="AlphaFoldDB" id="A0A645H2W4"/>
<dbReference type="GO" id="GO:0015421">
    <property type="term" value="F:ABC-type oligopeptide transporter activity"/>
    <property type="evidence" value="ECO:0007669"/>
    <property type="project" value="TreeGrafter"/>
</dbReference>
<reference evidence="1" key="1">
    <citation type="submission" date="2019-08" db="EMBL/GenBank/DDBJ databases">
        <authorList>
            <person name="Kucharzyk K."/>
            <person name="Murdoch R.W."/>
            <person name="Higgins S."/>
            <person name="Loffler F."/>
        </authorList>
    </citation>
    <scope>NUCLEOTIDE SEQUENCE</scope>
</reference>
<dbReference type="SUPFAM" id="SSF52540">
    <property type="entry name" value="P-loop containing nucleoside triphosphate hydrolases"/>
    <property type="match status" value="1"/>
</dbReference>
<proteinExistence type="predicted"/>
<sequence>MKEAQDATVLLVAQRVSTIMHADRILVMENGACVGMGSHSELLKTCKVYQEIVYSQLSKEEA</sequence>
<dbReference type="EMBL" id="VSSQ01084288">
    <property type="protein sequence ID" value="MPN32339.1"/>
    <property type="molecule type" value="Genomic_DNA"/>
</dbReference>
<keyword evidence="1" id="KW-0547">Nucleotide-binding</keyword>
<protein>
    <submittedName>
        <fullName evidence="1">Putative ABC transporter ATP-binding protein</fullName>
    </submittedName>
</protein>
<comment type="caution">
    <text evidence="1">The sequence shown here is derived from an EMBL/GenBank/DDBJ whole genome shotgun (WGS) entry which is preliminary data.</text>
</comment>
<accession>A0A645H2W4</accession>
<dbReference type="PANTHER" id="PTHR43394:SF1">
    <property type="entry name" value="ATP-BINDING CASSETTE SUB-FAMILY B MEMBER 10, MITOCHONDRIAL"/>
    <property type="match status" value="1"/>
</dbReference>
<gene>
    <name evidence="1" type="ORF">SDC9_179817</name>
</gene>
<dbReference type="PANTHER" id="PTHR43394">
    <property type="entry name" value="ATP-DEPENDENT PERMEASE MDL1, MITOCHONDRIAL"/>
    <property type="match status" value="1"/>
</dbReference>
<name>A0A645H2W4_9ZZZZ</name>
<dbReference type="Gene3D" id="3.40.50.300">
    <property type="entry name" value="P-loop containing nucleotide triphosphate hydrolases"/>
    <property type="match status" value="1"/>
</dbReference>
<dbReference type="GO" id="GO:0005524">
    <property type="term" value="F:ATP binding"/>
    <property type="evidence" value="ECO:0007669"/>
    <property type="project" value="UniProtKB-KW"/>
</dbReference>
<organism evidence="1">
    <name type="scientific">bioreactor metagenome</name>
    <dbReference type="NCBI Taxonomy" id="1076179"/>
    <lineage>
        <taxon>unclassified sequences</taxon>
        <taxon>metagenomes</taxon>
        <taxon>ecological metagenomes</taxon>
    </lineage>
</organism>